<keyword evidence="2 4" id="KW-0689">Ribosomal protein</keyword>
<feature type="compositionally biased region" description="Low complexity" evidence="5">
    <location>
        <begin position="177"/>
        <end position="201"/>
    </location>
</feature>
<reference evidence="6 7" key="1">
    <citation type="submission" date="2019-02" db="EMBL/GenBank/DDBJ databases">
        <title>Deep-cultivation of Planctomycetes and their phenomic and genomic characterization uncovers novel biology.</title>
        <authorList>
            <person name="Wiegand S."/>
            <person name="Jogler M."/>
            <person name="Boedeker C."/>
            <person name="Pinto D."/>
            <person name="Vollmers J."/>
            <person name="Rivas-Marin E."/>
            <person name="Kohn T."/>
            <person name="Peeters S.H."/>
            <person name="Heuer A."/>
            <person name="Rast P."/>
            <person name="Oberbeckmann S."/>
            <person name="Bunk B."/>
            <person name="Jeske O."/>
            <person name="Meyerdierks A."/>
            <person name="Storesund J.E."/>
            <person name="Kallscheuer N."/>
            <person name="Luecker S."/>
            <person name="Lage O.M."/>
            <person name="Pohl T."/>
            <person name="Merkel B.J."/>
            <person name="Hornburger P."/>
            <person name="Mueller R.-W."/>
            <person name="Bruemmer F."/>
            <person name="Labrenz M."/>
            <person name="Spormann A.M."/>
            <person name="Op den Camp H."/>
            <person name="Overmann J."/>
            <person name="Amann R."/>
            <person name="Jetten M.S.M."/>
            <person name="Mascher T."/>
            <person name="Medema M.H."/>
            <person name="Devos D.P."/>
            <person name="Kaster A.-K."/>
            <person name="Ovreas L."/>
            <person name="Rohde M."/>
            <person name="Galperin M.Y."/>
            <person name="Jogler C."/>
        </authorList>
    </citation>
    <scope>NUCLEOTIDE SEQUENCE [LARGE SCALE GENOMIC DNA]</scope>
    <source>
        <strain evidence="6 7">ElP</strain>
    </source>
</reference>
<dbReference type="InterPro" id="IPR005823">
    <property type="entry name" value="Ribosomal_uL13_bac-type"/>
</dbReference>
<protein>
    <recommendedName>
        <fullName evidence="4">Large ribosomal subunit protein uL13</fullName>
    </recommendedName>
</protein>
<dbReference type="HAMAP" id="MF_01366">
    <property type="entry name" value="Ribosomal_uL13"/>
    <property type="match status" value="1"/>
</dbReference>
<gene>
    <name evidence="4 6" type="primary">rplM</name>
    <name evidence="6" type="ORF">ElP_16730</name>
</gene>
<evidence type="ECO:0000313" key="7">
    <source>
        <dbReference type="Proteomes" id="UP000317835"/>
    </source>
</evidence>
<proteinExistence type="inferred from homology"/>
<evidence type="ECO:0000313" key="6">
    <source>
        <dbReference type="EMBL" id="QDV33794.1"/>
    </source>
</evidence>
<dbReference type="GO" id="GO:0003729">
    <property type="term" value="F:mRNA binding"/>
    <property type="evidence" value="ECO:0007669"/>
    <property type="project" value="TreeGrafter"/>
</dbReference>
<dbReference type="GO" id="GO:0022625">
    <property type="term" value="C:cytosolic large ribosomal subunit"/>
    <property type="evidence" value="ECO:0007669"/>
    <property type="project" value="TreeGrafter"/>
</dbReference>
<name>A0A518GYV9_9BACT</name>
<dbReference type="GO" id="GO:0003735">
    <property type="term" value="F:structural constituent of ribosome"/>
    <property type="evidence" value="ECO:0007669"/>
    <property type="project" value="InterPro"/>
</dbReference>
<keyword evidence="3 4" id="KW-0687">Ribonucleoprotein</keyword>
<dbReference type="PANTHER" id="PTHR11545:SF2">
    <property type="entry name" value="LARGE RIBOSOMAL SUBUNIT PROTEIN UL13M"/>
    <property type="match status" value="1"/>
</dbReference>
<evidence type="ECO:0000256" key="4">
    <source>
        <dbReference type="HAMAP-Rule" id="MF_01366"/>
    </source>
</evidence>
<dbReference type="SUPFAM" id="SSF52161">
    <property type="entry name" value="Ribosomal protein L13"/>
    <property type="match status" value="1"/>
</dbReference>
<comment type="function">
    <text evidence="4">This protein is one of the early assembly proteins of the 50S ribosomal subunit, although it is not seen to bind rRNA by itself. It is important during the early stages of 50S assembly.</text>
</comment>
<evidence type="ECO:0000256" key="1">
    <source>
        <dbReference type="ARBA" id="ARBA00006227"/>
    </source>
</evidence>
<dbReference type="KEGG" id="tpla:ElP_16730"/>
<dbReference type="PANTHER" id="PTHR11545">
    <property type="entry name" value="RIBOSOMAL PROTEIN L13"/>
    <property type="match status" value="1"/>
</dbReference>
<dbReference type="AlphaFoldDB" id="A0A518GYV9"/>
<feature type="compositionally biased region" description="Low complexity" evidence="5">
    <location>
        <begin position="131"/>
        <end position="140"/>
    </location>
</feature>
<sequence length="230" mass="25367">MIPKCYQAKANELAPQWYVIDATEAVVGRLASQIAPILMGKHRPTYTPHIDTGDYVIVTNVDKVVFTGKKWEQVVYQRYSGYPGGQKEEVAWKLFQRHPDRILYEAIRRMMPKSKMGRHMMDKLKLYVGPQHPHQAQQPIPLEPKDGRPTPSGILLAPEPAPAKPRARKAKPKAQEAEAQGTLPEATAAPSSIPPASEQSPDAALPPGETQAEAEETANPEGESPEPKAE</sequence>
<dbReference type="InterPro" id="IPR005822">
    <property type="entry name" value="Ribosomal_uL13"/>
</dbReference>
<comment type="similarity">
    <text evidence="1 4">Belongs to the universal ribosomal protein uL13 family.</text>
</comment>
<dbReference type="InterPro" id="IPR036899">
    <property type="entry name" value="Ribosomal_uL13_sf"/>
</dbReference>
<dbReference type="NCBIfam" id="TIGR01066">
    <property type="entry name" value="rplM_bact"/>
    <property type="match status" value="1"/>
</dbReference>
<dbReference type="GO" id="GO:0006412">
    <property type="term" value="P:translation"/>
    <property type="evidence" value="ECO:0007669"/>
    <property type="project" value="UniProtKB-UniRule"/>
</dbReference>
<organism evidence="6 7">
    <name type="scientific">Tautonia plasticadhaerens</name>
    <dbReference type="NCBI Taxonomy" id="2527974"/>
    <lineage>
        <taxon>Bacteria</taxon>
        <taxon>Pseudomonadati</taxon>
        <taxon>Planctomycetota</taxon>
        <taxon>Planctomycetia</taxon>
        <taxon>Isosphaerales</taxon>
        <taxon>Isosphaeraceae</taxon>
        <taxon>Tautonia</taxon>
    </lineage>
</organism>
<accession>A0A518GYV9</accession>
<dbReference type="GO" id="GO:0017148">
    <property type="term" value="P:negative regulation of translation"/>
    <property type="evidence" value="ECO:0007669"/>
    <property type="project" value="TreeGrafter"/>
</dbReference>
<evidence type="ECO:0000256" key="2">
    <source>
        <dbReference type="ARBA" id="ARBA00022980"/>
    </source>
</evidence>
<dbReference type="Proteomes" id="UP000317835">
    <property type="component" value="Chromosome"/>
</dbReference>
<evidence type="ECO:0000256" key="5">
    <source>
        <dbReference type="SAM" id="MobiDB-lite"/>
    </source>
</evidence>
<feature type="region of interest" description="Disordered" evidence="5">
    <location>
        <begin position="131"/>
        <end position="230"/>
    </location>
</feature>
<comment type="subunit">
    <text evidence="4">Part of the 50S ribosomal subunit.</text>
</comment>
<dbReference type="Gene3D" id="3.90.1180.10">
    <property type="entry name" value="Ribosomal protein L13"/>
    <property type="match status" value="1"/>
</dbReference>
<dbReference type="Pfam" id="PF00572">
    <property type="entry name" value="Ribosomal_L13"/>
    <property type="match status" value="1"/>
</dbReference>
<dbReference type="EMBL" id="CP036426">
    <property type="protein sequence ID" value="QDV33794.1"/>
    <property type="molecule type" value="Genomic_DNA"/>
</dbReference>
<evidence type="ECO:0000256" key="3">
    <source>
        <dbReference type="ARBA" id="ARBA00023274"/>
    </source>
</evidence>
<dbReference type="CDD" id="cd00392">
    <property type="entry name" value="Ribosomal_L13"/>
    <property type="match status" value="1"/>
</dbReference>
<keyword evidence="7" id="KW-1185">Reference proteome</keyword>